<reference evidence="1" key="1">
    <citation type="submission" date="2009-07" db="EMBL/GenBank/DDBJ databases">
        <authorList>
            <person name="Weinstock G."/>
            <person name="Sodergren E."/>
            <person name="Clifton S."/>
            <person name="Fulton L."/>
            <person name="Fulton B."/>
            <person name="Courtney L."/>
            <person name="Fronick C."/>
            <person name="Harrison M."/>
            <person name="Strong C."/>
            <person name="Farmer C."/>
            <person name="Delahaunty K."/>
            <person name="Markovic C."/>
            <person name="Hall O."/>
            <person name="Minx P."/>
            <person name="Tomlinson C."/>
            <person name="Mitreva M."/>
            <person name="Nelson J."/>
            <person name="Hou S."/>
            <person name="Wollam A."/>
            <person name="Pepin K.H."/>
            <person name="Johnson M."/>
            <person name="Bhonagiri V."/>
            <person name="Nash W.E."/>
            <person name="Warren W."/>
            <person name="Chinwalla A."/>
            <person name="Mardis E.R."/>
            <person name="Wilson R.K."/>
        </authorList>
    </citation>
    <scope>NUCLEOTIDE SEQUENCE [LARGE SCALE GENOMIC DNA]</scope>
    <source>
        <strain evidence="1">DSM 14469</strain>
    </source>
</reference>
<evidence type="ECO:0000313" key="1">
    <source>
        <dbReference type="EMBL" id="EET59420.1"/>
    </source>
</evidence>
<keyword evidence="2" id="KW-1185">Reference proteome</keyword>
<comment type="caution">
    <text evidence="1">The sequence shown here is derived from an EMBL/GenBank/DDBJ whole genome shotgun (WGS) entry which is preliminary data.</text>
</comment>
<proteinExistence type="predicted"/>
<dbReference type="eggNOG" id="ENOG5032W1U">
    <property type="taxonomic scope" value="Bacteria"/>
</dbReference>
<dbReference type="RefSeq" id="WP_006863280.1">
    <property type="nucleotide sequence ID" value="NZ_ACCL02000018.1"/>
</dbReference>
<dbReference type="AlphaFoldDB" id="C6LIN1"/>
<dbReference type="EMBL" id="ACCL02000018">
    <property type="protein sequence ID" value="EET59420.1"/>
    <property type="molecule type" value="Genomic_DNA"/>
</dbReference>
<dbReference type="OrthoDB" id="1771967at2"/>
<organism evidence="1 2">
    <name type="scientific">Marvinbryantia formatexigens DSM 14469</name>
    <dbReference type="NCBI Taxonomy" id="478749"/>
    <lineage>
        <taxon>Bacteria</taxon>
        <taxon>Bacillati</taxon>
        <taxon>Bacillota</taxon>
        <taxon>Clostridia</taxon>
        <taxon>Lachnospirales</taxon>
        <taxon>Lachnospiraceae</taxon>
        <taxon>Marvinbryantia</taxon>
    </lineage>
</organism>
<evidence type="ECO:0000313" key="2">
    <source>
        <dbReference type="Proteomes" id="UP000005561"/>
    </source>
</evidence>
<protein>
    <submittedName>
        <fullName evidence="1">Uncharacterized protein</fullName>
    </submittedName>
</protein>
<name>C6LIN1_9FIRM</name>
<sequence>MPDWTQSMEQSFEYYTVDPGTWKDMERLDTVKKCTISRDREADTLGSASIDIVDSVGECYVRVYLITIQNGVTERHPLGTFLVQTPSSSFDGKLRSVTMDAYTPLLELKENQPTIGYSILKGDNIMESAYRLVRDNIRAPVVKPSCDKSLYDDFVANTDDNWLTFNSDLIANAKYEFDLDELGRVLFAPVQDTASLQPVCTFDDGNSSILYPDIDVEHDMYAIPNVVEVVYSRSNENYYAKVVNDDPNSPVSTVNRGRVIGYRVTDPDLAGDPTEGQIQAYAERILREVSTLEYTVTFSHGYRGNRVGDCVRLNYERAGLIDIKAKTVSQTIYCEAGCKVTEKAAFTVKLWG</sequence>
<gene>
    <name evidence="1" type="ORF">BRYFOR_08511</name>
</gene>
<accession>C6LIN1</accession>
<dbReference type="Proteomes" id="UP000005561">
    <property type="component" value="Unassembled WGS sequence"/>
</dbReference>
<dbReference type="STRING" id="168384.SAMN05660368_02945"/>